<organism evidence="1">
    <name type="scientific">marine metagenome</name>
    <dbReference type="NCBI Taxonomy" id="408172"/>
    <lineage>
        <taxon>unclassified sequences</taxon>
        <taxon>metagenomes</taxon>
        <taxon>ecological metagenomes</taxon>
    </lineage>
</organism>
<sequence length="167" mass="17481">MIKHATFTAAFLLISVAACTEAEEGALAESTVLAAPLSAAQSMPNILVYKTPSCGCCNGWIEHLRAAGFGVEGRNLRDLMSIKRDAGVPVGLSSCHTALVGGYVVEGHVPVEQVKRMLAEQPDISGIAVPGMPIGSPGMEGPNAKPYQVISFDDSGNARVYAEIDPR</sequence>
<dbReference type="AlphaFoldDB" id="A0A381SPY5"/>
<dbReference type="PROSITE" id="PS51257">
    <property type="entry name" value="PROKAR_LIPOPROTEIN"/>
    <property type="match status" value="1"/>
</dbReference>
<proteinExistence type="predicted"/>
<evidence type="ECO:0000313" key="1">
    <source>
        <dbReference type="EMBL" id="SVA06072.1"/>
    </source>
</evidence>
<dbReference type="InterPro" id="IPR007332">
    <property type="entry name" value="DUF411"/>
</dbReference>
<name>A0A381SPY5_9ZZZZ</name>
<dbReference type="Pfam" id="PF04214">
    <property type="entry name" value="DUF411"/>
    <property type="match status" value="1"/>
</dbReference>
<gene>
    <name evidence="1" type="ORF">METZ01_LOCUS58926</name>
</gene>
<accession>A0A381SPY5</accession>
<protein>
    <recommendedName>
        <fullName evidence="2">CopG family transcriptional regulator</fullName>
    </recommendedName>
</protein>
<reference evidence="1" key="1">
    <citation type="submission" date="2018-05" db="EMBL/GenBank/DDBJ databases">
        <authorList>
            <person name="Lanie J.A."/>
            <person name="Ng W.-L."/>
            <person name="Kazmierczak K.M."/>
            <person name="Andrzejewski T.M."/>
            <person name="Davidsen T.M."/>
            <person name="Wayne K.J."/>
            <person name="Tettelin H."/>
            <person name="Glass J.I."/>
            <person name="Rusch D."/>
            <person name="Podicherti R."/>
            <person name="Tsui H.-C.T."/>
            <person name="Winkler M.E."/>
        </authorList>
    </citation>
    <scope>NUCLEOTIDE SEQUENCE</scope>
</reference>
<evidence type="ECO:0008006" key="2">
    <source>
        <dbReference type="Google" id="ProtNLM"/>
    </source>
</evidence>
<dbReference type="EMBL" id="UINC01003408">
    <property type="protein sequence ID" value="SVA06072.1"/>
    <property type="molecule type" value="Genomic_DNA"/>
</dbReference>